<dbReference type="CDD" id="cd06124">
    <property type="entry name" value="cupin_NimR-like_N"/>
    <property type="match status" value="1"/>
</dbReference>
<evidence type="ECO:0000256" key="2">
    <source>
        <dbReference type="ARBA" id="ARBA00023125"/>
    </source>
</evidence>
<comment type="caution">
    <text evidence="6">The sequence shown here is derived from an EMBL/GenBank/DDBJ whole genome shotgun (WGS) entry which is preliminary data.</text>
</comment>
<dbReference type="PROSITE" id="PS01124">
    <property type="entry name" value="HTH_ARAC_FAMILY_2"/>
    <property type="match status" value="1"/>
</dbReference>
<gene>
    <name evidence="6" type="ORF">AB5I84_11380</name>
</gene>
<dbReference type="InterPro" id="IPR018062">
    <property type="entry name" value="HTH_AraC-typ_CS"/>
</dbReference>
<dbReference type="PANTHER" id="PTHR11019:SF159">
    <property type="entry name" value="TRANSCRIPTIONAL REGULATOR-RELATED"/>
    <property type="match status" value="1"/>
</dbReference>
<dbReference type="RefSeq" id="WP_369455981.1">
    <property type="nucleotide sequence ID" value="NZ_JBGCUO010000001.1"/>
</dbReference>
<dbReference type="InterPro" id="IPR003313">
    <property type="entry name" value="AraC-bd"/>
</dbReference>
<dbReference type="EMBL" id="JBGCUO010000001">
    <property type="protein sequence ID" value="MEY1662752.1"/>
    <property type="molecule type" value="Genomic_DNA"/>
</dbReference>
<feature type="domain" description="HTH araC/xylS-type" evidence="5">
    <location>
        <begin position="156"/>
        <end position="252"/>
    </location>
</feature>
<dbReference type="InterPro" id="IPR009057">
    <property type="entry name" value="Homeodomain-like_sf"/>
</dbReference>
<accession>A0ABV4AJM1</accession>
<keyword evidence="7" id="KW-1185">Reference proteome</keyword>
<protein>
    <submittedName>
        <fullName evidence="6">Helix-turn-helix transcriptional regulator</fullName>
    </submittedName>
</protein>
<keyword evidence="4" id="KW-0804">Transcription</keyword>
<dbReference type="InterPro" id="IPR018060">
    <property type="entry name" value="HTH_AraC"/>
</dbReference>
<dbReference type="PANTHER" id="PTHR11019">
    <property type="entry name" value="HTH-TYPE TRANSCRIPTIONAL REGULATOR NIMR"/>
    <property type="match status" value="1"/>
</dbReference>
<dbReference type="PROSITE" id="PS00041">
    <property type="entry name" value="HTH_ARAC_FAMILY_1"/>
    <property type="match status" value="1"/>
</dbReference>
<dbReference type="Gene3D" id="2.60.120.10">
    <property type="entry name" value="Jelly Rolls"/>
    <property type="match status" value="1"/>
</dbReference>
<evidence type="ECO:0000256" key="4">
    <source>
        <dbReference type="ARBA" id="ARBA00023163"/>
    </source>
</evidence>
<evidence type="ECO:0000313" key="6">
    <source>
        <dbReference type="EMBL" id="MEY1662752.1"/>
    </source>
</evidence>
<dbReference type="Pfam" id="PF12833">
    <property type="entry name" value="HTH_18"/>
    <property type="match status" value="1"/>
</dbReference>
<dbReference type="SMART" id="SM00342">
    <property type="entry name" value="HTH_ARAC"/>
    <property type="match status" value="1"/>
</dbReference>
<evidence type="ECO:0000256" key="1">
    <source>
        <dbReference type="ARBA" id="ARBA00023015"/>
    </source>
</evidence>
<dbReference type="InterPro" id="IPR011051">
    <property type="entry name" value="RmlC_Cupin_sf"/>
</dbReference>
<proteinExistence type="predicted"/>
<dbReference type="InterPro" id="IPR014710">
    <property type="entry name" value="RmlC-like_jellyroll"/>
</dbReference>
<evidence type="ECO:0000259" key="5">
    <source>
        <dbReference type="PROSITE" id="PS01124"/>
    </source>
</evidence>
<reference evidence="6 7" key="1">
    <citation type="submission" date="2024-07" db="EMBL/GenBank/DDBJ databases">
        <authorList>
            <person name="Ren Q."/>
        </authorList>
    </citation>
    <scope>NUCLEOTIDE SEQUENCE [LARGE SCALE GENOMIC DNA]</scope>
    <source>
        <strain evidence="6 7">REN37</strain>
    </source>
</reference>
<evidence type="ECO:0000256" key="3">
    <source>
        <dbReference type="ARBA" id="ARBA00023159"/>
    </source>
</evidence>
<dbReference type="Gene3D" id="1.10.10.60">
    <property type="entry name" value="Homeodomain-like"/>
    <property type="match status" value="1"/>
</dbReference>
<dbReference type="SUPFAM" id="SSF46689">
    <property type="entry name" value="Homeodomain-like"/>
    <property type="match status" value="1"/>
</dbReference>
<dbReference type="Proteomes" id="UP001562065">
    <property type="component" value="Unassembled WGS sequence"/>
</dbReference>
<sequence length="253" mass="27394">MNSADCSAHLQHSPQPLEVLALEAPAGRQYAAHAHRRGQLLYATDGLLTVGTEDGEWVVPPQRAIWLPPDFPHRVSALTPVQVRSVFIEPGAHPALLLEAEVVAVSALLAALLDAALAQPEAVRRAHIDALLLDEIAAAPVLSLHIPLPQHAALAERCRQWLERPADAATLSDWADALAMHPRTLARLFQRQTGYTFGHWLREARLILSLTALARGTPVLTVALEHGYDSPSAFSAAFRRAFGAPPSHFLPPS</sequence>
<dbReference type="InterPro" id="IPR020449">
    <property type="entry name" value="Tscrpt_reg_AraC-type_HTH"/>
</dbReference>
<dbReference type="PRINTS" id="PR00032">
    <property type="entry name" value="HTHARAC"/>
</dbReference>
<keyword evidence="1" id="KW-0805">Transcription regulation</keyword>
<evidence type="ECO:0000313" key="7">
    <source>
        <dbReference type="Proteomes" id="UP001562065"/>
    </source>
</evidence>
<name>A0ABV4AJM1_9GAMM</name>
<keyword evidence="2" id="KW-0238">DNA-binding</keyword>
<dbReference type="SUPFAM" id="SSF51182">
    <property type="entry name" value="RmlC-like cupins"/>
    <property type="match status" value="1"/>
</dbReference>
<organism evidence="6 7">
    <name type="scientific">Isoalcanivorax beigongshangi</name>
    <dbReference type="NCBI Taxonomy" id="3238810"/>
    <lineage>
        <taxon>Bacteria</taxon>
        <taxon>Pseudomonadati</taxon>
        <taxon>Pseudomonadota</taxon>
        <taxon>Gammaproteobacteria</taxon>
        <taxon>Oceanospirillales</taxon>
        <taxon>Alcanivoracaceae</taxon>
        <taxon>Isoalcanivorax</taxon>
    </lineage>
</organism>
<dbReference type="Pfam" id="PF02311">
    <property type="entry name" value="AraC_binding"/>
    <property type="match status" value="1"/>
</dbReference>
<keyword evidence="3" id="KW-0010">Activator</keyword>